<keyword evidence="2" id="KW-1185">Reference proteome</keyword>
<evidence type="ECO:0000313" key="1">
    <source>
        <dbReference type="EMBL" id="KAL0931481.1"/>
    </source>
</evidence>
<gene>
    <name evidence="1" type="ORF">CTRU02_214216</name>
</gene>
<proteinExistence type="predicted"/>
<name>A0ACC3YHY8_COLTU</name>
<dbReference type="EMBL" id="VUJX02000010">
    <property type="protein sequence ID" value="KAL0931481.1"/>
    <property type="molecule type" value="Genomic_DNA"/>
</dbReference>
<comment type="caution">
    <text evidence="1">The sequence shown here is derived from an EMBL/GenBank/DDBJ whole genome shotgun (WGS) entry which is preliminary data.</text>
</comment>
<sequence length="41" mass="4699">MPRYAYPLYGPESESGGGPDYEEDPSAKRRKEIKHQKSKTD</sequence>
<organism evidence="1 2">
    <name type="scientific">Colletotrichum truncatum</name>
    <name type="common">Anthracnose fungus</name>
    <name type="synonym">Colletotrichum capsici</name>
    <dbReference type="NCBI Taxonomy" id="5467"/>
    <lineage>
        <taxon>Eukaryota</taxon>
        <taxon>Fungi</taxon>
        <taxon>Dikarya</taxon>
        <taxon>Ascomycota</taxon>
        <taxon>Pezizomycotina</taxon>
        <taxon>Sordariomycetes</taxon>
        <taxon>Hypocreomycetidae</taxon>
        <taxon>Glomerellales</taxon>
        <taxon>Glomerellaceae</taxon>
        <taxon>Colletotrichum</taxon>
        <taxon>Colletotrichum truncatum species complex</taxon>
    </lineage>
</organism>
<dbReference type="Proteomes" id="UP000805649">
    <property type="component" value="Unassembled WGS sequence"/>
</dbReference>
<reference evidence="1 2" key="1">
    <citation type="journal article" date="2020" name="Phytopathology">
        <title>Genome Sequence Resources of Colletotrichum truncatum, C. plurivorum, C. musicola, and C. sojae: Four Species Pathogenic to Soybean (Glycine max).</title>
        <authorList>
            <person name="Rogerio F."/>
            <person name="Boufleur T.R."/>
            <person name="Ciampi-Guillardi M."/>
            <person name="Sukno S.A."/>
            <person name="Thon M.R."/>
            <person name="Massola Junior N.S."/>
            <person name="Baroncelli R."/>
        </authorList>
    </citation>
    <scope>NUCLEOTIDE SEQUENCE [LARGE SCALE GENOMIC DNA]</scope>
    <source>
        <strain evidence="1 2">CMES1059</strain>
    </source>
</reference>
<protein>
    <submittedName>
        <fullName evidence="1">Uncharacterized protein</fullName>
    </submittedName>
</protein>
<accession>A0ACC3YHY8</accession>
<evidence type="ECO:0000313" key="2">
    <source>
        <dbReference type="Proteomes" id="UP000805649"/>
    </source>
</evidence>